<evidence type="ECO:0000313" key="2">
    <source>
        <dbReference type="EMBL" id="GEM00102.1"/>
    </source>
</evidence>
<protein>
    <submittedName>
        <fullName evidence="2">Uncharacterized protein</fullName>
    </submittedName>
</protein>
<dbReference type="AlphaFoldDB" id="A0A511JPZ6"/>
<accession>A0A511JPZ6</accession>
<feature type="region of interest" description="Disordered" evidence="1">
    <location>
        <begin position="1"/>
        <end position="35"/>
    </location>
</feature>
<name>A0A511JPZ6_9CELL</name>
<keyword evidence="3" id="KW-1185">Reference proteome</keyword>
<reference evidence="2 3" key="1">
    <citation type="submission" date="2019-07" db="EMBL/GenBank/DDBJ databases">
        <title>Whole genome shotgun sequence of Cellulomonas terrae NBRC 100819.</title>
        <authorList>
            <person name="Hosoyama A."/>
            <person name="Uohara A."/>
            <person name="Ohji S."/>
            <person name="Ichikawa N."/>
        </authorList>
    </citation>
    <scope>NUCLEOTIDE SEQUENCE [LARGE SCALE GENOMIC DNA]</scope>
    <source>
        <strain evidence="2 3">NBRC 100819</strain>
    </source>
</reference>
<sequence>MACPSPRPASTRVDGGRSGRSRGRARRASAGDDERQIRRVRRQVAWLPLVFDPSASAVPLGLGLTVLAATGALDVPL</sequence>
<gene>
    <name evidence="2" type="ORF">CTE05_36480</name>
</gene>
<comment type="caution">
    <text evidence="2">The sequence shown here is derived from an EMBL/GenBank/DDBJ whole genome shotgun (WGS) entry which is preliminary data.</text>
</comment>
<proteinExistence type="predicted"/>
<organism evidence="2 3">
    <name type="scientific">Cellulomonas terrae</name>
    <dbReference type="NCBI Taxonomy" id="311234"/>
    <lineage>
        <taxon>Bacteria</taxon>
        <taxon>Bacillati</taxon>
        <taxon>Actinomycetota</taxon>
        <taxon>Actinomycetes</taxon>
        <taxon>Micrococcales</taxon>
        <taxon>Cellulomonadaceae</taxon>
        <taxon>Cellulomonas</taxon>
    </lineage>
</organism>
<dbReference type="EMBL" id="BJWH01000027">
    <property type="protein sequence ID" value="GEM00102.1"/>
    <property type="molecule type" value="Genomic_DNA"/>
</dbReference>
<evidence type="ECO:0000313" key="3">
    <source>
        <dbReference type="Proteomes" id="UP000321049"/>
    </source>
</evidence>
<evidence type="ECO:0000256" key="1">
    <source>
        <dbReference type="SAM" id="MobiDB-lite"/>
    </source>
</evidence>
<dbReference type="Proteomes" id="UP000321049">
    <property type="component" value="Unassembled WGS sequence"/>
</dbReference>